<dbReference type="Proteomes" id="UP000266841">
    <property type="component" value="Unassembled WGS sequence"/>
</dbReference>
<name>K0RKJ6_THAOC</name>
<evidence type="ECO:0000256" key="1">
    <source>
        <dbReference type="SAM" id="MobiDB-lite"/>
    </source>
</evidence>
<evidence type="ECO:0000313" key="3">
    <source>
        <dbReference type="Proteomes" id="UP000266841"/>
    </source>
</evidence>
<evidence type="ECO:0000313" key="2">
    <source>
        <dbReference type="EMBL" id="EJK49441.1"/>
    </source>
</evidence>
<dbReference type="AlphaFoldDB" id="K0RKJ6"/>
<reference evidence="2 3" key="1">
    <citation type="journal article" date="2012" name="Genome Biol.">
        <title>Genome and low-iron response of an oceanic diatom adapted to chronic iron limitation.</title>
        <authorList>
            <person name="Lommer M."/>
            <person name="Specht M."/>
            <person name="Roy A.S."/>
            <person name="Kraemer L."/>
            <person name="Andreson R."/>
            <person name="Gutowska M.A."/>
            <person name="Wolf J."/>
            <person name="Bergner S.V."/>
            <person name="Schilhabel M.B."/>
            <person name="Klostermeier U.C."/>
            <person name="Beiko R.G."/>
            <person name="Rosenstiel P."/>
            <person name="Hippler M."/>
            <person name="Laroche J."/>
        </authorList>
    </citation>
    <scope>NUCLEOTIDE SEQUENCE [LARGE SCALE GENOMIC DNA]</scope>
    <source>
        <strain evidence="2 3">CCMP1005</strain>
    </source>
</reference>
<feature type="non-terminal residue" evidence="2">
    <location>
        <position position="1"/>
    </location>
</feature>
<comment type="caution">
    <text evidence="2">The sequence shown here is derived from an EMBL/GenBank/DDBJ whole genome shotgun (WGS) entry which is preliminary data.</text>
</comment>
<sequence length="262" mass="28961">VSTDPSYLKSSHHARTSSAQSAQAPSPAAGARGRAAAAVASPIGLSLSWAVHRFHLFSRDLPLTPPADCGLALFSGLYLGNSLRGRGAHQSLSGYSHVRQFFWSLAIRPTHFNRHASRVEVWQARDEVWKADKIVPDSNNKRRWGFDALLFDESTCVAALRDVRLACFRTAFANTWICKLLLQLSQCEWSGNDLRAYQCSTLIDGKAYQEAATSRLASIRLQHWGYWPGRVPTPAISDKKSATSGRTKSWYETLALETALQG</sequence>
<gene>
    <name evidence="2" type="ORF">THAOC_31683</name>
</gene>
<dbReference type="EMBL" id="AGNL01044794">
    <property type="protein sequence ID" value="EJK49441.1"/>
    <property type="molecule type" value="Genomic_DNA"/>
</dbReference>
<proteinExistence type="predicted"/>
<feature type="region of interest" description="Disordered" evidence="1">
    <location>
        <begin position="1"/>
        <end position="29"/>
    </location>
</feature>
<accession>K0RKJ6</accession>
<feature type="compositionally biased region" description="Low complexity" evidence="1">
    <location>
        <begin position="16"/>
        <end position="29"/>
    </location>
</feature>
<keyword evidence="3" id="KW-1185">Reference proteome</keyword>
<protein>
    <submittedName>
        <fullName evidence="2">Uncharacterized protein</fullName>
    </submittedName>
</protein>
<organism evidence="2 3">
    <name type="scientific">Thalassiosira oceanica</name>
    <name type="common">Marine diatom</name>
    <dbReference type="NCBI Taxonomy" id="159749"/>
    <lineage>
        <taxon>Eukaryota</taxon>
        <taxon>Sar</taxon>
        <taxon>Stramenopiles</taxon>
        <taxon>Ochrophyta</taxon>
        <taxon>Bacillariophyta</taxon>
        <taxon>Coscinodiscophyceae</taxon>
        <taxon>Thalassiosirophycidae</taxon>
        <taxon>Thalassiosirales</taxon>
        <taxon>Thalassiosiraceae</taxon>
        <taxon>Thalassiosira</taxon>
    </lineage>
</organism>